<dbReference type="AlphaFoldDB" id="A0A428PT76"/>
<keyword evidence="2" id="KW-1185">Reference proteome</keyword>
<accession>A0A428PT76</accession>
<protein>
    <submittedName>
        <fullName evidence="1">Uncharacterized protein</fullName>
    </submittedName>
</protein>
<evidence type="ECO:0000313" key="1">
    <source>
        <dbReference type="EMBL" id="RSL56288.1"/>
    </source>
</evidence>
<gene>
    <name evidence="1" type="ORF">CEP54_008920</name>
</gene>
<dbReference type="EMBL" id="NKCI01000093">
    <property type="protein sequence ID" value="RSL56288.1"/>
    <property type="molecule type" value="Genomic_DNA"/>
</dbReference>
<proteinExistence type="predicted"/>
<evidence type="ECO:0000313" key="2">
    <source>
        <dbReference type="Proteomes" id="UP000288168"/>
    </source>
</evidence>
<comment type="caution">
    <text evidence="1">The sequence shown here is derived from an EMBL/GenBank/DDBJ whole genome shotgun (WGS) entry which is preliminary data.</text>
</comment>
<sequence length="83" mass="8953">MVQNNELANVFASEAHTPRTVLRSQEDGEVGFCHGDGCLDGRAEWLLATIAASHRESFVFGVPNVTFDNVGHARSAIHSLQGC</sequence>
<name>A0A428PT76_9HYPO</name>
<dbReference type="Proteomes" id="UP000288168">
    <property type="component" value="Unassembled WGS sequence"/>
</dbReference>
<organism evidence="1 2">
    <name type="scientific">Fusarium duplospermum</name>
    <dbReference type="NCBI Taxonomy" id="1325734"/>
    <lineage>
        <taxon>Eukaryota</taxon>
        <taxon>Fungi</taxon>
        <taxon>Dikarya</taxon>
        <taxon>Ascomycota</taxon>
        <taxon>Pezizomycotina</taxon>
        <taxon>Sordariomycetes</taxon>
        <taxon>Hypocreomycetidae</taxon>
        <taxon>Hypocreales</taxon>
        <taxon>Nectriaceae</taxon>
        <taxon>Fusarium</taxon>
        <taxon>Fusarium solani species complex</taxon>
    </lineage>
</organism>
<reference evidence="1 2" key="1">
    <citation type="submission" date="2017-06" db="EMBL/GenBank/DDBJ databases">
        <title>Comparative genomic analysis of Ambrosia Fusariam Clade fungi.</title>
        <authorList>
            <person name="Stajich J.E."/>
            <person name="Carrillo J."/>
            <person name="Kijimoto T."/>
            <person name="Eskalen A."/>
            <person name="O'Donnell K."/>
            <person name="Kasson M."/>
        </authorList>
    </citation>
    <scope>NUCLEOTIDE SEQUENCE [LARGE SCALE GENOMIC DNA]</scope>
    <source>
        <strain evidence="1 2">NRRL62584</strain>
    </source>
</reference>